<dbReference type="AlphaFoldDB" id="A0A3R8TMR0"/>
<dbReference type="Proteomes" id="UP000267844">
    <property type="component" value="Unassembled WGS sequence"/>
</dbReference>
<evidence type="ECO:0000313" key="1">
    <source>
        <dbReference type="EMBL" id="RRT87420.1"/>
    </source>
</evidence>
<gene>
    <name evidence="1" type="ORF">EGI89_14770</name>
</gene>
<name>A0A3R8TMR0_9FLAO</name>
<organism evidence="1 2">
    <name type="scientific">Empedobacter falsenii</name>
    <dbReference type="NCBI Taxonomy" id="343874"/>
    <lineage>
        <taxon>Bacteria</taxon>
        <taxon>Pseudomonadati</taxon>
        <taxon>Bacteroidota</taxon>
        <taxon>Flavobacteriia</taxon>
        <taxon>Flavobacteriales</taxon>
        <taxon>Weeksellaceae</taxon>
        <taxon>Empedobacter</taxon>
    </lineage>
</organism>
<dbReference type="RefSeq" id="WP_125350761.1">
    <property type="nucleotide sequence ID" value="NZ_RHPN01000058.1"/>
</dbReference>
<dbReference type="EMBL" id="RHPO01000056">
    <property type="protein sequence ID" value="RRT87420.1"/>
    <property type="molecule type" value="Genomic_DNA"/>
</dbReference>
<evidence type="ECO:0000313" key="2">
    <source>
        <dbReference type="Proteomes" id="UP000267844"/>
    </source>
</evidence>
<proteinExistence type="predicted"/>
<accession>A0A3R8TMR0</accession>
<comment type="caution">
    <text evidence="1">The sequence shown here is derived from an EMBL/GenBank/DDBJ whole genome shotgun (WGS) entry which is preliminary data.</text>
</comment>
<sequence length="129" mass="15211">MAVANEYFWHTTRIILDESRNSKSMKDLQERLSKRGIQMKVSHRSNALRNYNITFKNQRGFKLDSVKGKDRVFTDMVRKNIKQNSADLQKAKELQNKPQYSRFAEIIKNRELKTSLEAGRMFNNKGLSR</sequence>
<protein>
    <submittedName>
        <fullName evidence="1">Uncharacterized protein</fullName>
    </submittedName>
</protein>
<reference evidence="1 2" key="1">
    <citation type="submission" date="2018-10" db="EMBL/GenBank/DDBJ databases">
        <title>Transmission dynamics of multidrug resistant bacteria on intensive care unit surfaces.</title>
        <authorList>
            <person name="D'Souza A.W."/>
            <person name="Potter R.F."/>
            <person name="Wallace M."/>
            <person name="Shupe A."/>
            <person name="Patel S."/>
            <person name="Sun S."/>
            <person name="Gul D."/>
            <person name="Kwon J.H."/>
            <person name="Andleeb S."/>
            <person name="Burnham C.-A.D."/>
            <person name="Dantas G."/>
        </authorList>
    </citation>
    <scope>NUCLEOTIDE SEQUENCE [LARGE SCALE GENOMIC DNA]</scope>
    <source>
        <strain evidence="1 2">WF_348</strain>
    </source>
</reference>